<sequence>MYDQCLNQDLQQMGMEEKTTKKLAAKIVKDKAEKCKQEKEELKTMKACMETMRRAHRTPNLMANKRADSEELDTDNKKLSFLKSGDNALFWVQCDAMIFVKNDGYSQPNKKAVHDHMLLIICINIFLHTKAHLGTTDYS</sequence>
<reference evidence="3" key="1">
    <citation type="submission" date="2022-11" db="UniProtKB">
        <authorList>
            <consortium name="WormBaseParasite"/>
        </authorList>
    </citation>
    <scope>IDENTIFICATION</scope>
</reference>
<protein>
    <submittedName>
        <fullName evidence="3">Uncharacterized protein</fullName>
    </submittedName>
</protein>
<name>A0A915HPF7_ROMCU</name>
<evidence type="ECO:0000313" key="3">
    <source>
        <dbReference type="WBParaSite" id="nRc.2.0.1.t03391-RA"/>
    </source>
</evidence>
<feature type="coiled-coil region" evidence="1">
    <location>
        <begin position="25"/>
        <end position="52"/>
    </location>
</feature>
<dbReference type="AlphaFoldDB" id="A0A915HPF7"/>
<dbReference type="WBParaSite" id="nRc.2.0.1.t03391-RA">
    <property type="protein sequence ID" value="nRc.2.0.1.t03391-RA"/>
    <property type="gene ID" value="nRc.2.0.1.g03391"/>
</dbReference>
<evidence type="ECO:0000256" key="1">
    <source>
        <dbReference type="SAM" id="Coils"/>
    </source>
</evidence>
<dbReference type="Proteomes" id="UP000887565">
    <property type="component" value="Unplaced"/>
</dbReference>
<accession>A0A915HPF7</accession>
<keyword evidence="1" id="KW-0175">Coiled coil</keyword>
<proteinExistence type="predicted"/>
<keyword evidence="2" id="KW-1185">Reference proteome</keyword>
<evidence type="ECO:0000313" key="2">
    <source>
        <dbReference type="Proteomes" id="UP000887565"/>
    </source>
</evidence>
<organism evidence="2 3">
    <name type="scientific">Romanomermis culicivorax</name>
    <name type="common">Nematode worm</name>
    <dbReference type="NCBI Taxonomy" id="13658"/>
    <lineage>
        <taxon>Eukaryota</taxon>
        <taxon>Metazoa</taxon>
        <taxon>Ecdysozoa</taxon>
        <taxon>Nematoda</taxon>
        <taxon>Enoplea</taxon>
        <taxon>Dorylaimia</taxon>
        <taxon>Mermithida</taxon>
        <taxon>Mermithoidea</taxon>
        <taxon>Mermithidae</taxon>
        <taxon>Romanomermis</taxon>
    </lineage>
</organism>